<dbReference type="SUPFAM" id="SSF63748">
    <property type="entry name" value="Tudor/PWWP/MBT"/>
    <property type="match status" value="2"/>
</dbReference>
<dbReference type="EMBL" id="GFXV01001154">
    <property type="protein sequence ID" value="MBW12959.1"/>
    <property type="molecule type" value="Transcribed_RNA"/>
</dbReference>
<protein>
    <submittedName>
        <fullName evidence="2">Tudor domain-containing protein 7</fullName>
    </submittedName>
</protein>
<dbReference type="PANTHER" id="PTHR22948:SF29">
    <property type="entry name" value="FI02030P-RELATED"/>
    <property type="match status" value="1"/>
</dbReference>
<dbReference type="Gene3D" id="2.30.30.140">
    <property type="match status" value="2"/>
</dbReference>
<dbReference type="OrthoDB" id="10034606at2759"/>
<evidence type="ECO:0000259" key="1">
    <source>
        <dbReference type="Pfam" id="PF00567"/>
    </source>
</evidence>
<dbReference type="AlphaFoldDB" id="A0A2H8TFX0"/>
<feature type="domain" description="Tudor" evidence="1">
    <location>
        <begin position="434"/>
        <end position="527"/>
    </location>
</feature>
<name>A0A2H8TFX0_9HEMI</name>
<dbReference type="InterPro" id="IPR002999">
    <property type="entry name" value="Tudor"/>
</dbReference>
<dbReference type="CDD" id="cd20379">
    <property type="entry name" value="Tudor_dTUD-like"/>
    <property type="match status" value="1"/>
</dbReference>
<proteinExistence type="predicted"/>
<dbReference type="Pfam" id="PF00567">
    <property type="entry name" value="TUDOR"/>
    <property type="match status" value="2"/>
</dbReference>
<gene>
    <name evidence="2" type="primary">TDRD7</name>
</gene>
<reference evidence="2" key="1">
    <citation type="submission" date="2017-10" db="EMBL/GenBank/DDBJ databases">
        <title>Transcriptome Assembly of Sugarcane Aphid Adults.</title>
        <authorList>
            <person name="Scully E.D."/>
            <person name="Palmer N.A."/>
            <person name="Geib S.M."/>
            <person name="Sarath G."/>
            <person name="Sattler S.E."/>
        </authorList>
    </citation>
    <scope>NUCLEOTIDE SEQUENCE</scope>
    <source>
        <tissue evidence="2">Whole body</tissue>
    </source>
</reference>
<dbReference type="Gene3D" id="3.30.420.610">
    <property type="entry name" value="LOTUS domain-like"/>
    <property type="match status" value="1"/>
</dbReference>
<dbReference type="Gene3D" id="2.40.50.90">
    <property type="match status" value="1"/>
</dbReference>
<dbReference type="InterPro" id="IPR041966">
    <property type="entry name" value="LOTUS-like"/>
</dbReference>
<dbReference type="InterPro" id="IPR050621">
    <property type="entry name" value="Tudor_domain_containing"/>
</dbReference>
<evidence type="ECO:0000313" key="2">
    <source>
        <dbReference type="EMBL" id="MBW12959.1"/>
    </source>
</evidence>
<dbReference type="InterPro" id="IPR035437">
    <property type="entry name" value="SNase_OB-fold_sf"/>
</dbReference>
<dbReference type="PANTHER" id="PTHR22948">
    <property type="entry name" value="TUDOR DOMAIN CONTAINING PROTEIN"/>
    <property type="match status" value="1"/>
</dbReference>
<dbReference type="GO" id="GO:0005737">
    <property type="term" value="C:cytoplasm"/>
    <property type="evidence" value="ECO:0007669"/>
    <property type="project" value="UniProtKB-ARBA"/>
</dbReference>
<organism evidence="2">
    <name type="scientific">Melanaphis sacchari</name>
    <dbReference type="NCBI Taxonomy" id="742174"/>
    <lineage>
        <taxon>Eukaryota</taxon>
        <taxon>Metazoa</taxon>
        <taxon>Ecdysozoa</taxon>
        <taxon>Arthropoda</taxon>
        <taxon>Hexapoda</taxon>
        <taxon>Insecta</taxon>
        <taxon>Pterygota</taxon>
        <taxon>Neoptera</taxon>
        <taxon>Paraneoptera</taxon>
        <taxon>Hemiptera</taxon>
        <taxon>Sternorrhyncha</taxon>
        <taxon>Aphidomorpha</taxon>
        <taxon>Aphidoidea</taxon>
        <taxon>Aphididae</taxon>
        <taxon>Aphidini</taxon>
        <taxon>Melanaphis</taxon>
    </lineage>
</organism>
<accession>A0A2H8TFX0</accession>
<feature type="domain" description="Tudor" evidence="1">
    <location>
        <begin position="242"/>
        <end position="356"/>
    </location>
</feature>
<sequence length="607" mass="69883">MSSYENNESWIHNNKDNSNISINIKQHIKNGLHRAKYTFSDDPTDIIDLNIQTYDGFDHIKALHEYLEEMNLGQVEFTVFKCKSKSKIPAHYANIKLGNVSLASSFPEKYSLPEVAQQVAARKALSVLKKTHSYKNIPITQDMSIVAERLEKELQKNYAGLFCDKVENIYKEVYSEQLPSDWLILLGRLNTNIVIEDLPNQNKSILYYDASPVDKKKHKELLDIPTTESSENLFVMKLVDKTERSVTVTSLDSNNNIWVLFVHDSINDDYDTLFKLMNMPSESKHFIKMFNIEISDVYAVQIQDVWYRFKVSSIEDDSITGIFIDLGIEFCVTKNNVMFLPPKFLKVSSQAIKCTLTSLFFAPYFQVAQELFHKMLFGKEFTLVPDNIENDVPLVTLYDGKCNMNNVIREAIIEKTNFNKIHEKCEKAILSYIANGYVYLHPSSETLTVMESILDSISASRPLDTLYSKNSISPHKLYLVKCPELNLWSRAIVHDFIFTDQKFKVYFIDYGNYGFIDQDKFIDLQSFDLLLSTIGPQALKVSFHLFPPENLIDQSRSKALYEMMIDKSLEINVISTNSDGIQVVEIFDADDQNPNRLSFNTQLYQSV</sequence>